<evidence type="ECO:0000313" key="1">
    <source>
        <dbReference type="EMBL" id="KAJ8866385.1"/>
    </source>
</evidence>
<protein>
    <submittedName>
        <fullName evidence="1">Uncharacterized protein</fullName>
    </submittedName>
</protein>
<name>A0ABQ9G1M5_9NEOP</name>
<sequence>MLCLNKLLCSFVETDGFRVLMSKACPNYEIPGRKFFAITLIPNTYEKTKAKVMLKKCVLTTFGHHYISITAHCHDHNFEKHHLLLEMMPFEVNIRKLKSSFCIMEYLNEGEGSSDCQCCQYGRSSSKNSMFCMLVALLIQFSR</sequence>
<comment type="caution">
    <text evidence="1">The sequence shown here is derived from an EMBL/GenBank/DDBJ whole genome shotgun (WGS) entry which is preliminary data.</text>
</comment>
<gene>
    <name evidence="1" type="ORF">PR048_032228</name>
</gene>
<reference evidence="1 2" key="1">
    <citation type="submission" date="2023-02" db="EMBL/GenBank/DDBJ databases">
        <title>LHISI_Scaffold_Assembly.</title>
        <authorList>
            <person name="Stuart O.P."/>
            <person name="Cleave R."/>
            <person name="Magrath M.J.L."/>
            <person name="Mikheyev A.S."/>
        </authorList>
    </citation>
    <scope>NUCLEOTIDE SEQUENCE [LARGE SCALE GENOMIC DNA]</scope>
    <source>
        <strain evidence="1">Daus_M_001</strain>
        <tissue evidence="1">Leg muscle</tissue>
    </source>
</reference>
<dbReference type="EMBL" id="JARBHB010000016">
    <property type="protein sequence ID" value="KAJ8866385.1"/>
    <property type="molecule type" value="Genomic_DNA"/>
</dbReference>
<dbReference type="Proteomes" id="UP001159363">
    <property type="component" value="Chromosome 15"/>
</dbReference>
<keyword evidence="2" id="KW-1185">Reference proteome</keyword>
<accession>A0ABQ9G1M5</accession>
<proteinExistence type="predicted"/>
<organism evidence="1 2">
    <name type="scientific">Dryococelus australis</name>
    <dbReference type="NCBI Taxonomy" id="614101"/>
    <lineage>
        <taxon>Eukaryota</taxon>
        <taxon>Metazoa</taxon>
        <taxon>Ecdysozoa</taxon>
        <taxon>Arthropoda</taxon>
        <taxon>Hexapoda</taxon>
        <taxon>Insecta</taxon>
        <taxon>Pterygota</taxon>
        <taxon>Neoptera</taxon>
        <taxon>Polyneoptera</taxon>
        <taxon>Phasmatodea</taxon>
        <taxon>Verophasmatodea</taxon>
        <taxon>Anareolatae</taxon>
        <taxon>Phasmatidae</taxon>
        <taxon>Eurycanthinae</taxon>
        <taxon>Dryococelus</taxon>
    </lineage>
</organism>
<evidence type="ECO:0000313" key="2">
    <source>
        <dbReference type="Proteomes" id="UP001159363"/>
    </source>
</evidence>